<dbReference type="GO" id="GO:0043565">
    <property type="term" value="F:sequence-specific DNA binding"/>
    <property type="evidence" value="ECO:0007669"/>
    <property type="project" value="TreeGrafter"/>
</dbReference>
<dbReference type="Pfam" id="PF13843">
    <property type="entry name" value="DDE_Tnp_1_7"/>
    <property type="match status" value="1"/>
</dbReference>
<evidence type="ECO:0000256" key="1">
    <source>
        <dbReference type="SAM" id="MobiDB-lite"/>
    </source>
</evidence>
<comment type="caution">
    <text evidence="4">The sequence shown here is derived from an EMBL/GenBank/DDBJ whole genome shotgun (WGS) entry which is preliminary data.</text>
</comment>
<protein>
    <submittedName>
        <fullName evidence="4">PiggyBac transposable element-derived protein 3</fullName>
    </submittedName>
</protein>
<sequence length="189" mass="21990">MIRATGTMRNSMTRKIPIMPVDEVKKKYRGFFDHVCNGTVYVCRWNDNAVVTLASNHLTHHAIGSVQRYSQLQKKHVKISMLEIVRRYNTSMGGVDILDKLLSSYRPRLRSKKWWWNLFSNALNLAVVAAWRLHRELHQKRVGFQCPVTSGFQKRYHNTFSPSKTSANHSDWTKNTSTRNLENNARTLS</sequence>
<feature type="region of interest" description="Disordered" evidence="1">
    <location>
        <begin position="159"/>
        <end position="189"/>
    </location>
</feature>
<keyword evidence="5" id="KW-1185">Reference proteome</keyword>
<dbReference type="STRING" id="6335.A0A0V1LU71"/>
<dbReference type="OrthoDB" id="5920035at2759"/>
<dbReference type="AlphaFoldDB" id="A0A0V1LU71"/>
<dbReference type="EMBL" id="JYDW01000004">
    <property type="protein sequence ID" value="KRZ63024.1"/>
    <property type="molecule type" value="Genomic_DNA"/>
</dbReference>
<organism evidence="4 5">
    <name type="scientific">Trichinella nativa</name>
    <dbReference type="NCBI Taxonomy" id="6335"/>
    <lineage>
        <taxon>Eukaryota</taxon>
        <taxon>Metazoa</taxon>
        <taxon>Ecdysozoa</taxon>
        <taxon>Nematoda</taxon>
        <taxon>Enoplea</taxon>
        <taxon>Dorylaimia</taxon>
        <taxon>Trichinellida</taxon>
        <taxon>Trichinellidae</taxon>
        <taxon>Trichinella</taxon>
    </lineage>
</organism>
<evidence type="ECO:0000259" key="3">
    <source>
        <dbReference type="Pfam" id="PF13843"/>
    </source>
</evidence>
<evidence type="ECO:0000313" key="5">
    <source>
        <dbReference type="Proteomes" id="UP000054721"/>
    </source>
</evidence>
<feature type="domain" description="PiggyBac transposable element-derived protein" evidence="3">
    <location>
        <begin position="2"/>
        <end position="131"/>
    </location>
</feature>
<proteinExistence type="predicted"/>
<keyword evidence="2" id="KW-1133">Transmembrane helix</keyword>
<dbReference type="PANTHER" id="PTHR47055">
    <property type="entry name" value="DDE_TNP_1_7 DOMAIN-CONTAINING PROTEIN"/>
    <property type="match status" value="1"/>
</dbReference>
<reference evidence="4 5" key="1">
    <citation type="submission" date="2015-05" db="EMBL/GenBank/DDBJ databases">
        <title>Evolution of Trichinella species and genotypes.</title>
        <authorList>
            <person name="Korhonen P.K."/>
            <person name="Edoardo P."/>
            <person name="Giuseppe L.R."/>
            <person name="Gasser R.B."/>
        </authorList>
    </citation>
    <scope>NUCLEOTIDE SEQUENCE [LARGE SCALE GENOMIC DNA]</scope>
    <source>
        <strain evidence="4">ISS10</strain>
    </source>
</reference>
<accession>A0A0V1LU71</accession>
<keyword evidence="2" id="KW-0472">Membrane</keyword>
<keyword evidence="2" id="KW-0812">Transmembrane</keyword>
<evidence type="ECO:0000313" key="4">
    <source>
        <dbReference type="EMBL" id="KRZ63024.1"/>
    </source>
</evidence>
<feature type="transmembrane region" description="Helical" evidence="2">
    <location>
        <begin position="114"/>
        <end position="133"/>
    </location>
</feature>
<evidence type="ECO:0000256" key="2">
    <source>
        <dbReference type="SAM" id="Phobius"/>
    </source>
</evidence>
<dbReference type="PANTHER" id="PTHR47055:SF3">
    <property type="entry name" value="PHORBOL-ESTER_DAG-TYPE DOMAIN-CONTAINING PROTEIN"/>
    <property type="match status" value="1"/>
</dbReference>
<name>A0A0V1LU71_9BILA</name>
<dbReference type="InterPro" id="IPR029526">
    <property type="entry name" value="PGBD"/>
</dbReference>
<dbReference type="InterPro" id="IPR052638">
    <property type="entry name" value="PiggyBac_TE-derived"/>
</dbReference>
<gene>
    <name evidence="4" type="primary">PGBD3</name>
    <name evidence="4" type="ORF">T02_14439</name>
</gene>
<dbReference type="Proteomes" id="UP000054721">
    <property type="component" value="Unassembled WGS sequence"/>
</dbReference>